<dbReference type="OrthoDB" id="9791752at2"/>
<dbReference type="GO" id="GO:0045892">
    <property type="term" value="P:negative regulation of DNA-templated transcription"/>
    <property type="evidence" value="ECO:0007669"/>
    <property type="project" value="TreeGrafter"/>
</dbReference>
<dbReference type="SMART" id="SM00346">
    <property type="entry name" value="HTH_ICLR"/>
    <property type="match status" value="1"/>
</dbReference>
<dbReference type="Gene3D" id="1.10.10.10">
    <property type="entry name" value="Winged helix-like DNA-binding domain superfamily/Winged helix DNA-binding domain"/>
    <property type="match status" value="1"/>
</dbReference>
<dbReference type="EMBL" id="FMWL01000005">
    <property type="protein sequence ID" value="SCZ78663.1"/>
    <property type="molecule type" value="Genomic_DNA"/>
</dbReference>
<dbReference type="SUPFAM" id="SSF55781">
    <property type="entry name" value="GAF domain-like"/>
    <property type="match status" value="1"/>
</dbReference>
<feature type="domain" description="IclR-ED" evidence="5">
    <location>
        <begin position="70"/>
        <end position="241"/>
    </location>
</feature>
<dbReference type="InterPro" id="IPR029016">
    <property type="entry name" value="GAF-like_dom_sf"/>
</dbReference>
<dbReference type="InterPro" id="IPR005471">
    <property type="entry name" value="Tscrpt_reg_IclR_N"/>
</dbReference>
<dbReference type="Pfam" id="PF01614">
    <property type="entry name" value="IclR_C"/>
    <property type="match status" value="1"/>
</dbReference>
<dbReference type="PANTHER" id="PTHR30136:SF35">
    <property type="entry name" value="HTH-TYPE TRANSCRIPTIONAL REGULATOR RV1719"/>
    <property type="match status" value="1"/>
</dbReference>
<sequence length="241" mass="27166">MKNESTVKSIERALMILDCFTKQRPSLSLVEISKLIDMYPSTASRIISTLESMGYLKRNEKSLEYSLGYKLANLGSICLSGEDLRTIARPFLINLRNRYNESVGLYVVNKNQRVCIDCVPSTQPLHRVIDIGTRMSMTRGASGKLLLAYMPDSIIQTFLLEDPSLSLKQLEEIRQLGYSVSINEQEQNLTSIAAPIFNAEHEVISALFISGPSFRLSIEKIEEIAMKMKETAREISIMLGY</sequence>
<dbReference type="Gene3D" id="3.30.450.40">
    <property type="match status" value="1"/>
</dbReference>
<evidence type="ECO:0000256" key="2">
    <source>
        <dbReference type="ARBA" id="ARBA00023125"/>
    </source>
</evidence>
<keyword evidence="2" id="KW-0238">DNA-binding</keyword>
<dbReference type="InterPro" id="IPR036388">
    <property type="entry name" value="WH-like_DNA-bd_sf"/>
</dbReference>
<dbReference type="AlphaFoldDB" id="A0A1G5RX93"/>
<dbReference type="PROSITE" id="PS51078">
    <property type="entry name" value="ICLR_ED"/>
    <property type="match status" value="1"/>
</dbReference>
<accession>A0A1G5RX93</accession>
<dbReference type="GO" id="GO:0003700">
    <property type="term" value="F:DNA-binding transcription factor activity"/>
    <property type="evidence" value="ECO:0007669"/>
    <property type="project" value="TreeGrafter"/>
</dbReference>
<name>A0A1G5RX93_9FIRM</name>
<dbReference type="InterPro" id="IPR050707">
    <property type="entry name" value="HTH_MetabolicPath_Reg"/>
</dbReference>
<dbReference type="InterPro" id="IPR014757">
    <property type="entry name" value="Tscrpt_reg_IclR_C"/>
</dbReference>
<evidence type="ECO:0000256" key="1">
    <source>
        <dbReference type="ARBA" id="ARBA00023015"/>
    </source>
</evidence>
<dbReference type="PANTHER" id="PTHR30136">
    <property type="entry name" value="HELIX-TURN-HELIX TRANSCRIPTIONAL REGULATOR, ICLR FAMILY"/>
    <property type="match status" value="1"/>
</dbReference>
<dbReference type="Proteomes" id="UP000199208">
    <property type="component" value="Unassembled WGS sequence"/>
</dbReference>
<evidence type="ECO:0000259" key="4">
    <source>
        <dbReference type="PROSITE" id="PS51077"/>
    </source>
</evidence>
<protein>
    <submittedName>
        <fullName evidence="6">Transcriptional regulator, IclR family</fullName>
    </submittedName>
</protein>
<keyword evidence="7" id="KW-1185">Reference proteome</keyword>
<evidence type="ECO:0000313" key="6">
    <source>
        <dbReference type="EMBL" id="SCZ78663.1"/>
    </source>
</evidence>
<dbReference type="GO" id="GO:0003677">
    <property type="term" value="F:DNA binding"/>
    <property type="evidence" value="ECO:0007669"/>
    <property type="project" value="UniProtKB-KW"/>
</dbReference>
<evidence type="ECO:0000259" key="5">
    <source>
        <dbReference type="PROSITE" id="PS51078"/>
    </source>
</evidence>
<dbReference type="RefSeq" id="WP_092590155.1">
    <property type="nucleotide sequence ID" value="NZ_FMWL01000005.1"/>
</dbReference>
<dbReference type="PROSITE" id="PS51077">
    <property type="entry name" value="HTH_ICLR"/>
    <property type="match status" value="1"/>
</dbReference>
<keyword evidence="3" id="KW-0804">Transcription</keyword>
<proteinExistence type="predicted"/>
<reference evidence="6 7" key="1">
    <citation type="submission" date="2016-10" db="EMBL/GenBank/DDBJ databases">
        <authorList>
            <person name="de Groot N.N."/>
        </authorList>
    </citation>
    <scope>NUCLEOTIDE SEQUENCE [LARGE SCALE GENOMIC DNA]</scope>
    <source>
        <strain evidence="6 7">DSM 2784</strain>
    </source>
</reference>
<dbReference type="SUPFAM" id="SSF46785">
    <property type="entry name" value="Winged helix' DNA-binding domain"/>
    <property type="match status" value="1"/>
</dbReference>
<organism evidence="6 7">
    <name type="scientific">Acidaminobacter hydrogenoformans DSM 2784</name>
    <dbReference type="NCBI Taxonomy" id="1120920"/>
    <lineage>
        <taxon>Bacteria</taxon>
        <taxon>Bacillati</taxon>
        <taxon>Bacillota</taxon>
        <taxon>Clostridia</taxon>
        <taxon>Peptostreptococcales</taxon>
        <taxon>Acidaminobacteraceae</taxon>
        <taxon>Acidaminobacter</taxon>
    </lineage>
</organism>
<dbReference type="STRING" id="1120920.SAMN03080599_01372"/>
<keyword evidence="1" id="KW-0805">Transcription regulation</keyword>
<dbReference type="InterPro" id="IPR036390">
    <property type="entry name" value="WH_DNA-bd_sf"/>
</dbReference>
<feature type="domain" description="HTH iclR-type" evidence="4">
    <location>
        <begin position="7"/>
        <end position="69"/>
    </location>
</feature>
<evidence type="ECO:0000256" key="3">
    <source>
        <dbReference type="ARBA" id="ARBA00023163"/>
    </source>
</evidence>
<gene>
    <name evidence="6" type="ORF">SAMN03080599_01372</name>
</gene>
<evidence type="ECO:0000313" key="7">
    <source>
        <dbReference type="Proteomes" id="UP000199208"/>
    </source>
</evidence>
<dbReference type="Pfam" id="PF09339">
    <property type="entry name" value="HTH_IclR"/>
    <property type="match status" value="1"/>
</dbReference>